<name>A0A8J1UV32_OWEFU</name>
<feature type="compositionally biased region" description="Polar residues" evidence="8">
    <location>
        <begin position="424"/>
        <end position="444"/>
    </location>
</feature>
<dbReference type="Pfam" id="PF00292">
    <property type="entry name" value="PAX"/>
    <property type="match status" value="1"/>
</dbReference>
<evidence type="ECO:0000256" key="2">
    <source>
        <dbReference type="ARBA" id="ARBA00022473"/>
    </source>
</evidence>
<dbReference type="AlphaFoldDB" id="A0A8J1UV32"/>
<dbReference type="SMART" id="SM00351">
    <property type="entry name" value="PAX"/>
    <property type="match status" value="1"/>
</dbReference>
<feature type="region of interest" description="Disordered" evidence="8">
    <location>
        <begin position="90"/>
        <end position="120"/>
    </location>
</feature>
<dbReference type="SUPFAM" id="SSF46689">
    <property type="entry name" value="Homeodomain-like"/>
    <property type="match status" value="1"/>
</dbReference>
<keyword evidence="2" id="KW-0217">Developmental protein</keyword>
<dbReference type="GO" id="GO:0005634">
    <property type="term" value="C:nucleus"/>
    <property type="evidence" value="ECO:0007669"/>
    <property type="project" value="UniProtKB-SubCell"/>
</dbReference>
<evidence type="ECO:0000256" key="3">
    <source>
        <dbReference type="ARBA" id="ARBA00022724"/>
    </source>
</evidence>
<evidence type="ECO:0000256" key="1">
    <source>
        <dbReference type="ARBA" id="ARBA00004123"/>
    </source>
</evidence>
<dbReference type="InterPro" id="IPR009057">
    <property type="entry name" value="Homeodomain-like_sf"/>
</dbReference>
<dbReference type="GO" id="GO:0000978">
    <property type="term" value="F:RNA polymerase II cis-regulatory region sequence-specific DNA binding"/>
    <property type="evidence" value="ECO:0007669"/>
    <property type="project" value="TreeGrafter"/>
</dbReference>
<accession>A0A8J1UV32</accession>
<dbReference type="InterPro" id="IPR043565">
    <property type="entry name" value="PAX_fam"/>
</dbReference>
<evidence type="ECO:0000313" key="10">
    <source>
        <dbReference type="Proteomes" id="UP000749559"/>
    </source>
</evidence>
<dbReference type="InterPro" id="IPR036388">
    <property type="entry name" value="WH-like_DNA-bd_sf"/>
</dbReference>
<dbReference type="Proteomes" id="UP000749559">
    <property type="component" value="Unassembled WGS sequence"/>
</dbReference>
<keyword evidence="3" id="KW-0563">Paired box</keyword>
<evidence type="ECO:0000256" key="4">
    <source>
        <dbReference type="ARBA" id="ARBA00023015"/>
    </source>
</evidence>
<dbReference type="Gene3D" id="1.10.10.10">
    <property type="entry name" value="Winged helix-like DNA-binding domain superfamily/Winged helix DNA-binding domain"/>
    <property type="match status" value="2"/>
</dbReference>
<reference evidence="9" key="1">
    <citation type="submission" date="2022-03" db="EMBL/GenBank/DDBJ databases">
        <authorList>
            <person name="Martin C."/>
        </authorList>
    </citation>
    <scope>NUCLEOTIDE SEQUENCE</scope>
</reference>
<evidence type="ECO:0000256" key="6">
    <source>
        <dbReference type="ARBA" id="ARBA00023163"/>
    </source>
</evidence>
<evidence type="ECO:0000256" key="7">
    <source>
        <dbReference type="ARBA" id="ARBA00023242"/>
    </source>
</evidence>
<evidence type="ECO:0000256" key="5">
    <source>
        <dbReference type="ARBA" id="ARBA00023125"/>
    </source>
</evidence>
<feature type="region of interest" description="Disordered" evidence="8">
    <location>
        <begin position="539"/>
        <end position="570"/>
    </location>
</feature>
<feature type="region of interest" description="Disordered" evidence="8">
    <location>
        <begin position="326"/>
        <end position="345"/>
    </location>
</feature>
<dbReference type="PROSITE" id="PS51057">
    <property type="entry name" value="PAIRED_2"/>
    <property type="match status" value="1"/>
</dbReference>
<comment type="subcellular location">
    <subcellularLocation>
        <location evidence="1">Nucleus</location>
    </subcellularLocation>
</comment>
<feature type="compositionally biased region" description="Basic and acidic residues" evidence="8">
    <location>
        <begin position="553"/>
        <end position="567"/>
    </location>
</feature>
<gene>
    <name evidence="9" type="ORF">OFUS_LOCUS420</name>
</gene>
<sequence>MADTQIKTEASLEVINLTKNNSGMDLSKTSNITSKSLSPSHIQMLQQQANPTILSIPAPFQQAAYQYTFLNQGGLAGVMTPVNLNTTAKKGSEAPQVLDLSKGSSSNQSSDSEIPYDARSRSKLKGLDPTFLDNQAMTQDLLNSLTPEDAENLKKPRHAGGKNVNQYGRLFTNGRPLPEHLRVEILQLALQGIRPCEISRQLQVSHGCVSKILNRYRRTGSINPGQIGGSKPKVTTPDVVARVNQYKLANPQMFAWEIRQKLLDDGICNERSIPSISSINRIIRDKTIMARRGLYATEEMFDDQIIENAAMSASIMVKTELEDYQSDQSFDNESYTSAEADTSTNEHMSMTGFIKVEPEEQSSQEAKGVERPEITQTTSRRSRKSTPYKISLAENNDDVASPSKGATVNGVSPTTPSLVSPSVKASSIAPTVNGTDTPRTSQASPPYKSLAISTGSPTPPTQATLSSASALAAQIKAASASNIDLSNTPMQQKQILLLNGQQYEIVPLGNGIWISRNEYMLLRELHTVQQQIANTSNKVQKLDNAKSKSAQNDSKHSEQFTKLKEKPILPLTTTEQANRANSVEQLNHQTVTQKLANKLAEKLGSQTNIAKATADETNSDTDNSNKRKAENDSTDDDEHNDKRQKIASENETIKDETDDDEESNLVIADLAAESSPADSPRLMKALQGAATYEGLKASDAKSEQSPKQENDVEMENNENNNDKTDTTIAVPGKDSSDASS</sequence>
<feature type="region of interest" description="Disordered" evidence="8">
    <location>
        <begin position="358"/>
        <end position="464"/>
    </location>
</feature>
<evidence type="ECO:0000313" key="9">
    <source>
        <dbReference type="EMBL" id="CAH1772700.1"/>
    </source>
</evidence>
<keyword evidence="6" id="KW-0804">Transcription</keyword>
<feature type="region of interest" description="Disordered" evidence="8">
    <location>
        <begin position="607"/>
        <end position="740"/>
    </location>
</feature>
<dbReference type="PANTHER" id="PTHR45636">
    <property type="entry name" value="PAIRED BOX PROTEIN PAX-6-RELATED-RELATED"/>
    <property type="match status" value="1"/>
</dbReference>
<protein>
    <submittedName>
        <fullName evidence="9">Uncharacterized protein</fullName>
    </submittedName>
</protein>
<evidence type="ECO:0000256" key="8">
    <source>
        <dbReference type="SAM" id="MobiDB-lite"/>
    </source>
</evidence>
<dbReference type="EMBL" id="CAIIXF020000001">
    <property type="protein sequence ID" value="CAH1772700.1"/>
    <property type="molecule type" value="Genomic_DNA"/>
</dbReference>
<dbReference type="OrthoDB" id="6158668at2759"/>
<feature type="compositionally biased region" description="Basic and acidic residues" evidence="8">
    <location>
        <begin position="696"/>
        <end position="710"/>
    </location>
</feature>
<keyword evidence="4" id="KW-0805">Transcription regulation</keyword>
<keyword evidence="7" id="KW-0539">Nucleus</keyword>
<feature type="compositionally biased region" description="Low complexity" evidence="8">
    <location>
        <begin position="101"/>
        <end position="112"/>
    </location>
</feature>
<dbReference type="InterPro" id="IPR043182">
    <property type="entry name" value="PAIRED_DNA-bd_dom"/>
</dbReference>
<organism evidence="9 10">
    <name type="scientific">Owenia fusiformis</name>
    <name type="common">Polychaete worm</name>
    <dbReference type="NCBI Taxonomy" id="6347"/>
    <lineage>
        <taxon>Eukaryota</taxon>
        <taxon>Metazoa</taxon>
        <taxon>Spiralia</taxon>
        <taxon>Lophotrochozoa</taxon>
        <taxon>Annelida</taxon>
        <taxon>Polychaeta</taxon>
        <taxon>Sedentaria</taxon>
        <taxon>Canalipalpata</taxon>
        <taxon>Sabellida</taxon>
        <taxon>Oweniida</taxon>
        <taxon>Oweniidae</taxon>
        <taxon>Owenia</taxon>
    </lineage>
</organism>
<dbReference type="InterPro" id="IPR001523">
    <property type="entry name" value="Paired_dom"/>
</dbReference>
<dbReference type="PRINTS" id="PR00027">
    <property type="entry name" value="PAIREDBOX"/>
</dbReference>
<feature type="compositionally biased region" description="Basic and acidic residues" evidence="8">
    <location>
        <begin position="639"/>
        <end position="655"/>
    </location>
</feature>
<feature type="compositionally biased region" description="Low complexity" evidence="8">
    <location>
        <begin position="411"/>
        <end position="423"/>
    </location>
</feature>
<dbReference type="PANTHER" id="PTHR45636:SF52">
    <property type="entry name" value="PAIRED DOMAIN-CONTAINING PROTEIN"/>
    <property type="match status" value="1"/>
</dbReference>
<comment type="caution">
    <text evidence="9">The sequence shown here is derived from an EMBL/GenBank/DDBJ whole genome shotgun (WGS) entry which is preliminary data.</text>
</comment>
<dbReference type="GO" id="GO:0000981">
    <property type="term" value="F:DNA-binding transcription factor activity, RNA polymerase II-specific"/>
    <property type="evidence" value="ECO:0007669"/>
    <property type="project" value="TreeGrafter"/>
</dbReference>
<dbReference type="FunFam" id="1.10.10.10:FF:000003">
    <property type="entry name" value="Paired box protein Pax-6"/>
    <property type="match status" value="1"/>
</dbReference>
<keyword evidence="10" id="KW-1185">Reference proteome</keyword>
<dbReference type="PROSITE" id="PS00034">
    <property type="entry name" value="PAIRED_1"/>
    <property type="match status" value="1"/>
</dbReference>
<proteinExistence type="predicted"/>
<keyword evidence="5" id="KW-0238">DNA-binding</keyword>